<dbReference type="SUPFAM" id="SSF56645">
    <property type="entry name" value="Acyl-CoA dehydrogenase NM domain-like"/>
    <property type="match status" value="1"/>
</dbReference>
<evidence type="ECO:0000259" key="2">
    <source>
        <dbReference type="Pfam" id="PF02771"/>
    </source>
</evidence>
<dbReference type="InterPro" id="IPR036250">
    <property type="entry name" value="AcylCo_DH-like_C"/>
</dbReference>
<dbReference type="EMBL" id="JACIDS010000003">
    <property type="protein sequence ID" value="MBB3931451.1"/>
    <property type="molecule type" value="Genomic_DNA"/>
</dbReference>
<dbReference type="SUPFAM" id="SSF47203">
    <property type="entry name" value="Acyl-CoA dehydrogenase C-terminal domain-like"/>
    <property type="match status" value="1"/>
</dbReference>
<dbReference type="GO" id="GO:0006552">
    <property type="term" value="P:L-leucine catabolic process"/>
    <property type="evidence" value="ECO:0007669"/>
    <property type="project" value="TreeGrafter"/>
</dbReference>
<dbReference type="PANTHER" id="PTHR43884:SF12">
    <property type="entry name" value="ISOVALERYL-COA DEHYDROGENASE, MITOCHONDRIAL-RELATED"/>
    <property type="match status" value="1"/>
</dbReference>
<evidence type="ECO:0000259" key="3">
    <source>
        <dbReference type="Pfam" id="PF08028"/>
    </source>
</evidence>
<accession>A0A840ARH9</accession>
<sequence>MTAVSPIKIAARPQKAPASLDYLRARSLFDRPHSALEEKWLAIARDVSAEFAKTAVEGYRTRRPPRAEIARLKETGLSTLLIPEEFGGGGGDWRLVVEVIREIAAGNASVGVLLTHHYFGIEGIGSLPEPERVGAWKDAVATKHFRGVIANPRDPEIVATPIGNGKFALNGRKSFCTGAAFADQIGAQVRRADTQQYVLAILRPPLEGLTHLGDWDNIGLPQGDSGSFVLENVIVDEKDLRAFGPPPEDGKPNEPNLGPLGVPSGNLAFSNVYLGTAIGALRAARDYIQTETRPWILSKAERAADDDLIINGYGELWLQLEQALAVANHAAEKVQQAKNLPPEALTEDLLGELRVVVATLKVTATRASVDITSTIFELMGARSTANRYGFDRFWRDARTYTLHSPVFYKVRELGEWGLSGAYPPATFYT</sequence>
<name>A0A840ARH9_9HYPH</name>
<keyword evidence="1" id="KW-0560">Oxidoreductase</keyword>
<organism evidence="4 5">
    <name type="scientific">Kaistia hirudinis</name>
    <dbReference type="NCBI Taxonomy" id="1293440"/>
    <lineage>
        <taxon>Bacteria</taxon>
        <taxon>Pseudomonadati</taxon>
        <taxon>Pseudomonadota</taxon>
        <taxon>Alphaproteobacteria</taxon>
        <taxon>Hyphomicrobiales</taxon>
        <taxon>Kaistiaceae</taxon>
        <taxon>Kaistia</taxon>
    </lineage>
</organism>
<keyword evidence="5" id="KW-1185">Reference proteome</keyword>
<evidence type="ECO:0000256" key="1">
    <source>
        <dbReference type="ARBA" id="ARBA00023002"/>
    </source>
</evidence>
<dbReference type="Gene3D" id="2.40.110.10">
    <property type="entry name" value="Butyryl-CoA Dehydrogenase, subunit A, domain 2"/>
    <property type="match status" value="1"/>
</dbReference>
<dbReference type="InterPro" id="IPR037069">
    <property type="entry name" value="AcylCoA_DH/ox_N_sf"/>
</dbReference>
<evidence type="ECO:0000313" key="5">
    <source>
        <dbReference type="Proteomes" id="UP000553963"/>
    </source>
</evidence>
<reference evidence="4 5" key="1">
    <citation type="submission" date="2020-08" db="EMBL/GenBank/DDBJ databases">
        <title>Genomic Encyclopedia of Type Strains, Phase IV (KMG-IV): sequencing the most valuable type-strain genomes for metagenomic binning, comparative biology and taxonomic classification.</title>
        <authorList>
            <person name="Goeker M."/>
        </authorList>
    </citation>
    <scope>NUCLEOTIDE SEQUENCE [LARGE SCALE GENOMIC DNA]</scope>
    <source>
        <strain evidence="4 5">DSM 25966</strain>
    </source>
</reference>
<dbReference type="InterPro" id="IPR013786">
    <property type="entry name" value="AcylCoA_DH/ox_N"/>
</dbReference>
<dbReference type="GO" id="GO:0050660">
    <property type="term" value="F:flavin adenine dinucleotide binding"/>
    <property type="evidence" value="ECO:0007669"/>
    <property type="project" value="InterPro"/>
</dbReference>
<dbReference type="RefSeq" id="WP_183399088.1">
    <property type="nucleotide sequence ID" value="NZ_JACIDS010000003.1"/>
</dbReference>
<dbReference type="GO" id="GO:0008470">
    <property type="term" value="F:3-methylbutanoyl-CoA dehydrogenase activity"/>
    <property type="evidence" value="ECO:0007669"/>
    <property type="project" value="TreeGrafter"/>
</dbReference>
<dbReference type="InterPro" id="IPR013107">
    <property type="entry name" value="Acyl-CoA_DH_C"/>
</dbReference>
<feature type="domain" description="Acyl-CoA dehydrogenase C-terminal" evidence="3">
    <location>
        <begin position="268"/>
        <end position="404"/>
    </location>
</feature>
<dbReference type="InterPro" id="IPR009100">
    <property type="entry name" value="AcylCoA_DH/oxidase_NM_dom_sf"/>
</dbReference>
<gene>
    <name evidence="4" type="ORF">GGR25_002501</name>
</gene>
<proteinExistence type="predicted"/>
<dbReference type="InterPro" id="IPR046373">
    <property type="entry name" value="Acyl-CoA_Oxase/DH_mid-dom_sf"/>
</dbReference>
<evidence type="ECO:0000313" key="4">
    <source>
        <dbReference type="EMBL" id="MBB3931451.1"/>
    </source>
</evidence>
<dbReference type="PANTHER" id="PTHR43884">
    <property type="entry name" value="ACYL-COA DEHYDROGENASE"/>
    <property type="match status" value="1"/>
</dbReference>
<comment type="caution">
    <text evidence="4">The sequence shown here is derived from an EMBL/GenBank/DDBJ whole genome shotgun (WGS) entry which is preliminary data.</text>
</comment>
<dbReference type="Pfam" id="PF08028">
    <property type="entry name" value="Acyl-CoA_dh_2"/>
    <property type="match status" value="1"/>
</dbReference>
<dbReference type="Proteomes" id="UP000553963">
    <property type="component" value="Unassembled WGS sequence"/>
</dbReference>
<dbReference type="Gene3D" id="1.20.140.10">
    <property type="entry name" value="Butyryl-CoA Dehydrogenase, subunit A, domain 3"/>
    <property type="match status" value="1"/>
</dbReference>
<dbReference type="Gene3D" id="1.10.540.10">
    <property type="entry name" value="Acyl-CoA dehydrogenase/oxidase, N-terminal domain"/>
    <property type="match status" value="1"/>
</dbReference>
<feature type="domain" description="Acyl-CoA dehydrogenase/oxidase N-terminal" evidence="2">
    <location>
        <begin position="47"/>
        <end position="117"/>
    </location>
</feature>
<dbReference type="PIRSF" id="PIRSF016578">
    <property type="entry name" value="HsaA"/>
    <property type="match status" value="1"/>
</dbReference>
<protein>
    <submittedName>
        <fullName evidence="4">Alkylation response protein AidB-like acyl-CoA dehydrogenase</fullName>
    </submittedName>
</protein>
<dbReference type="Pfam" id="PF02771">
    <property type="entry name" value="Acyl-CoA_dh_N"/>
    <property type="match status" value="1"/>
</dbReference>
<dbReference type="AlphaFoldDB" id="A0A840ARH9"/>